<dbReference type="AlphaFoldDB" id="A0A9P5XBQ4"/>
<dbReference type="EMBL" id="MU151216">
    <property type="protein sequence ID" value="KAF9447087.1"/>
    <property type="molecule type" value="Genomic_DNA"/>
</dbReference>
<gene>
    <name evidence="2" type="ORF">P691DRAFT_648585</name>
</gene>
<keyword evidence="1" id="KW-1133">Transmembrane helix</keyword>
<accession>A0A9P5XBQ4</accession>
<feature type="non-terminal residue" evidence="2">
    <location>
        <position position="1"/>
    </location>
</feature>
<dbReference type="Proteomes" id="UP000807342">
    <property type="component" value="Unassembled WGS sequence"/>
</dbReference>
<evidence type="ECO:0000313" key="2">
    <source>
        <dbReference type="EMBL" id="KAF9447087.1"/>
    </source>
</evidence>
<evidence type="ECO:0000313" key="3">
    <source>
        <dbReference type="Proteomes" id="UP000807342"/>
    </source>
</evidence>
<keyword evidence="1" id="KW-0812">Transmembrane</keyword>
<feature type="transmembrane region" description="Helical" evidence="1">
    <location>
        <begin position="7"/>
        <end position="27"/>
    </location>
</feature>
<dbReference type="OrthoDB" id="3251775at2759"/>
<keyword evidence="1" id="KW-0472">Membrane</keyword>
<protein>
    <submittedName>
        <fullName evidence="2">Uncharacterized protein</fullName>
    </submittedName>
</protein>
<feature type="non-terminal residue" evidence="2">
    <location>
        <position position="93"/>
    </location>
</feature>
<comment type="caution">
    <text evidence="2">The sequence shown here is derived from an EMBL/GenBank/DDBJ whole genome shotgun (WGS) entry which is preliminary data.</text>
</comment>
<organism evidence="2 3">
    <name type="scientific">Macrolepiota fuliginosa MF-IS2</name>
    <dbReference type="NCBI Taxonomy" id="1400762"/>
    <lineage>
        <taxon>Eukaryota</taxon>
        <taxon>Fungi</taxon>
        <taxon>Dikarya</taxon>
        <taxon>Basidiomycota</taxon>
        <taxon>Agaricomycotina</taxon>
        <taxon>Agaricomycetes</taxon>
        <taxon>Agaricomycetidae</taxon>
        <taxon>Agaricales</taxon>
        <taxon>Agaricineae</taxon>
        <taxon>Agaricaceae</taxon>
        <taxon>Macrolepiota</taxon>
    </lineage>
</organism>
<name>A0A9P5XBQ4_9AGAR</name>
<reference evidence="2" key="1">
    <citation type="submission" date="2020-11" db="EMBL/GenBank/DDBJ databases">
        <authorList>
            <consortium name="DOE Joint Genome Institute"/>
            <person name="Ahrendt S."/>
            <person name="Riley R."/>
            <person name="Andreopoulos W."/>
            <person name="Labutti K."/>
            <person name="Pangilinan J."/>
            <person name="Ruiz-Duenas F.J."/>
            <person name="Barrasa J.M."/>
            <person name="Sanchez-Garcia M."/>
            <person name="Camarero S."/>
            <person name="Miyauchi S."/>
            <person name="Serrano A."/>
            <person name="Linde D."/>
            <person name="Babiker R."/>
            <person name="Drula E."/>
            <person name="Ayuso-Fernandez I."/>
            <person name="Pacheco R."/>
            <person name="Padilla G."/>
            <person name="Ferreira P."/>
            <person name="Barriuso J."/>
            <person name="Kellner H."/>
            <person name="Castanera R."/>
            <person name="Alfaro M."/>
            <person name="Ramirez L."/>
            <person name="Pisabarro A.G."/>
            <person name="Kuo A."/>
            <person name="Tritt A."/>
            <person name="Lipzen A."/>
            <person name="He G."/>
            <person name="Yan M."/>
            <person name="Ng V."/>
            <person name="Cullen D."/>
            <person name="Martin F."/>
            <person name="Rosso M.-N."/>
            <person name="Henrissat B."/>
            <person name="Hibbett D."/>
            <person name="Martinez A.T."/>
            <person name="Grigoriev I.V."/>
        </authorList>
    </citation>
    <scope>NUCLEOTIDE SEQUENCE</scope>
    <source>
        <strain evidence="2">MF-IS2</strain>
    </source>
</reference>
<keyword evidence="3" id="KW-1185">Reference proteome</keyword>
<sequence>TPLKCLYILCRYLPLALWPLIIWTIVLDHTQEECIAQGALIWENITFLILVRLSPLPCVLAIRAYAYTGRRKTVRILLTLCICTYFGVQLWAY</sequence>
<feature type="transmembrane region" description="Helical" evidence="1">
    <location>
        <begin position="39"/>
        <end position="62"/>
    </location>
</feature>
<evidence type="ECO:0000256" key="1">
    <source>
        <dbReference type="SAM" id="Phobius"/>
    </source>
</evidence>
<feature type="transmembrane region" description="Helical" evidence="1">
    <location>
        <begin position="74"/>
        <end position="92"/>
    </location>
</feature>
<proteinExistence type="predicted"/>